<comment type="subcellular location">
    <subcellularLocation>
        <location evidence="1">Cell membrane</location>
        <topology evidence="1">Multi-pass membrane protein</topology>
    </subcellularLocation>
</comment>
<evidence type="ECO:0000313" key="8">
    <source>
        <dbReference type="Proteomes" id="UP001139311"/>
    </source>
</evidence>
<dbReference type="Proteomes" id="UP001139311">
    <property type="component" value="Unassembled WGS sequence"/>
</dbReference>
<sequence length="330" mass="34522">MRWSSLVTLLVGVAVAGFLFAANDPAEILGLLAGAGWGMLAVIALRLPQMLASALGWAPLIEGARPGWAVLFRMRWIRDAVNALLPVAQVGGDVVRAQLLIRRGTGAVPATASVSVDLAAELASQFAFAAIGLAVLWQLPHQGAAADWAVAAAAVLGAMALGFMAAQRWGLFRLVERLAPKLARRSGHGEQAAMAGLHEAVVRLYRQPGRLWGSGAAHLASWLLGVLETWVALRILGIEAGLAEALVIESLGQLARSLGFMVPGAVGVQEGGFVLACGLFGIPPEQALAFALLRRIRDIVLGLPGIIAWRWDAMAAPRPALIAAGRTGHP</sequence>
<dbReference type="InterPro" id="IPR022791">
    <property type="entry name" value="L-PG_synthase/AglD"/>
</dbReference>
<accession>A0A9X1IGX9</accession>
<dbReference type="PANTHER" id="PTHR40277:SF1">
    <property type="entry name" value="BLL5419 PROTEIN"/>
    <property type="match status" value="1"/>
</dbReference>
<feature type="transmembrane region" description="Helical" evidence="6">
    <location>
        <begin position="145"/>
        <end position="166"/>
    </location>
</feature>
<dbReference type="NCBIfam" id="TIGR03476">
    <property type="entry name" value="HpnL"/>
    <property type="match status" value="1"/>
</dbReference>
<dbReference type="Pfam" id="PF03706">
    <property type="entry name" value="LPG_synthase_TM"/>
    <property type="match status" value="1"/>
</dbReference>
<keyword evidence="5 6" id="KW-0472">Membrane</keyword>
<dbReference type="EMBL" id="JAJAQI010000034">
    <property type="protein sequence ID" value="MCB4823981.1"/>
    <property type="molecule type" value="Genomic_DNA"/>
</dbReference>
<keyword evidence="8" id="KW-1185">Reference proteome</keyword>
<evidence type="ECO:0000256" key="6">
    <source>
        <dbReference type="SAM" id="Phobius"/>
    </source>
</evidence>
<dbReference type="AlphaFoldDB" id="A0A9X1IGX9"/>
<gene>
    <name evidence="7" type="ORF">LHA35_19815</name>
</gene>
<dbReference type="GO" id="GO:0005886">
    <property type="term" value="C:plasma membrane"/>
    <property type="evidence" value="ECO:0007669"/>
    <property type="project" value="UniProtKB-SubCell"/>
</dbReference>
<protein>
    <submittedName>
        <fullName evidence="7">Lysylphosphatidylglycerol synthase domain-containing protein</fullName>
    </submittedName>
</protein>
<dbReference type="PANTHER" id="PTHR40277">
    <property type="entry name" value="BLL5419 PROTEIN"/>
    <property type="match status" value="1"/>
</dbReference>
<proteinExistence type="predicted"/>
<name>A0A9X1IGX9_9PROT</name>
<keyword evidence="4 6" id="KW-1133">Transmembrane helix</keyword>
<keyword evidence="2" id="KW-1003">Cell membrane</keyword>
<dbReference type="RefSeq" id="WP_226611352.1">
    <property type="nucleotide sequence ID" value="NZ_JAJAQI010000034.1"/>
</dbReference>
<organism evidence="7 8">
    <name type="scientific">Roseicella aerolata</name>
    <dbReference type="NCBI Taxonomy" id="2883479"/>
    <lineage>
        <taxon>Bacteria</taxon>
        <taxon>Pseudomonadati</taxon>
        <taxon>Pseudomonadota</taxon>
        <taxon>Alphaproteobacteria</taxon>
        <taxon>Acetobacterales</taxon>
        <taxon>Roseomonadaceae</taxon>
        <taxon>Roseicella</taxon>
    </lineage>
</organism>
<evidence type="ECO:0000256" key="1">
    <source>
        <dbReference type="ARBA" id="ARBA00004651"/>
    </source>
</evidence>
<reference evidence="7" key="1">
    <citation type="submission" date="2021-10" db="EMBL/GenBank/DDBJ databases">
        <title>Roseicella aerolatum sp. nov., isolated from aerosols of e-waste dismantling site.</title>
        <authorList>
            <person name="Qin T."/>
        </authorList>
    </citation>
    <scope>NUCLEOTIDE SEQUENCE</scope>
    <source>
        <strain evidence="7">GB24</strain>
    </source>
</reference>
<evidence type="ECO:0000256" key="3">
    <source>
        <dbReference type="ARBA" id="ARBA00022692"/>
    </source>
</evidence>
<evidence type="ECO:0000256" key="4">
    <source>
        <dbReference type="ARBA" id="ARBA00022989"/>
    </source>
</evidence>
<evidence type="ECO:0000256" key="2">
    <source>
        <dbReference type="ARBA" id="ARBA00022475"/>
    </source>
</evidence>
<evidence type="ECO:0000256" key="5">
    <source>
        <dbReference type="ARBA" id="ARBA00023136"/>
    </source>
</evidence>
<evidence type="ECO:0000313" key="7">
    <source>
        <dbReference type="EMBL" id="MCB4823981.1"/>
    </source>
</evidence>
<feature type="transmembrane region" description="Helical" evidence="6">
    <location>
        <begin position="122"/>
        <end position="139"/>
    </location>
</feature>
<feature type="transmembrane region" description="Helical" evidence="6">
    <location>
        <begin position="31"/>
        <end position="47"/>
    </location>
</feature>
<comment type="caution">
    <text evidence="7">The sequence shown here is derived from an EMBL/GenBank/DDBJ whole genome shotgun (WGS) entry which is preliminary data.</text>
</comment>
<keyword evidence="3 6" id="KW-0812">Transmembrane</keyword>